<dbReference type="InterPro" id="IPR021345">
    <property type="entry name" value="DUF2961"/>
</dbReference>
<evidence type="ECO:0008006" key="4">
    <source>
        <dbReference type="Google" id="ProtNLM"/>
    </source>
</evidence>
<proteinExistence type="predicted"/>
<comment type="caution">
    <text evidence="2">The sequence shown here is derived from an EMBL/GenBank/DDBJ whole genome shotgun (WGS) entry which is preliminary data.</text>
</comment>
<keyword evidence="3" id="KW-1185">Reference proteome</keyword>
<sequence length="562" mass="63567">MTYRLTFLFLLVVLPIHAYGQVTISSLLQEMTDRDSVAKFPARSFRLKQHSSYNRASKTPDEPVGWFTNKDFNRGPKDKNFIRVEENNGRKEWVLMDHTGPGAIVRTWMPWLNQLKPGSDITMRIYLDGSDEPVLEGNMLTLFDGTGAIPYPLAHQSLRSAVSFFPIPYANGCKVTTDKTPFFFQFTFRDYSEGTDVTTFTMEDFNAAKTLTEETGKLLLNPSAEDANSPLSIKASLANQQEMSLDLPAGVAAVRELSVKLDSYKNPNVTRQVVLKVEFDGMQTVWCPIGDFFGSGIGLNPMQGWYRTVGQDGAMTCRWVMPYQTGGKVTLLNLSPEAVDADLRVKTGDWTWDESSMYFHAAWRGQYPVPTRPRSDWNYVTLMGRGVYVGDTLTVMNPVTSWWGEGDERIWVDGENFPSIFGTGTEDYYGYSWGGRSTDFYEHPFHAQPMSNKYNKLNRKPKSDKSKNTLGYSVETRSRALDTMPFGSSLRLDMEVWSGSDCDMGYQVGTYWYGFAETTSNRDPTPEETLNMPPAQDLSTKPEEQSTKPRSNKDKPRKTAKK</sequence>
<feature type="region of interest" description="Disordered" evidence="1">
    <location>
        <begin position="519"/>
        <end position="562"/>
    </location>
</feature>
<dbReference type="Proteomes" id="UP000316714">
    <property type="component" value="Unassembled WGS sequence"/>
</dbReference>
<organism evidence="2 3">
    <name type="scientific">Posidoniimonas corsicana</name>
    <dbReference type="NCBI Taxonomy" id="1938618"/>
    <lineage>
        <taxon>Bacteria</taxon>
        <taxon>Pseudomonadati</taxon>
        <taxon>Planctomycetota</taxon>
        <taxon>Planctomycetia</taxon>
        <taxon>Pirellulales</taxon>
        <taxon>Lacipirellulaceae</taxon>
        <taxon>Posidoniimonas</taxon>
    </lineage>
</organism>
<reference evidence="2 3" key="1">
    <citation type="submission" date="2019-02" db="EMBL/GenBank/DDBJ databases">
        <title>Deep-cultivation of Planctomycetes and their phenomic and genomic characterization uncovers novel biology.</title>
        <authorList>
            <person name="Wiegand S."/>
            <person name="Jogler M."/>
            <person name="Boedeker C."/>
            <person name="Pinto D."/>
            <person name="Vollmers J."/>
            <person name="Rivas-Marin E."/>
            <person name="Kohn T."/>
            <person name="Peeters S.H."/>
            <person name="Heuer A."/>
            <person name="Rast P."/>
            <person name="Oberbeckmann S."/>
            <person name="Bunk B."/>
            <person name="Jeske O."/>
            <person name="Meyerdierks A."/>
            <person name="Storesund J.E."/>
            <person name="Kallscheuer N."/>
            <person name="Luecker S."/>
            <person name="Lage O.M."/>
            <person name="Pohl T."/>
            <person name="Merkel B.J."/>
            <person name="Hornburger P."/>
            <person name="Mueller R.-W."/>
            <person name="Bruemmer F."/>
            <person name="Labrenz M."/>
            <person name="Spormann A.M."/>
            <person name="Op Den Camp H."/>
            <person name="Overmann J."/>
            <person name="Amann R."/>
            <person name="Jetten M.S.M."/>
            <person name="Mascher T."/>
            <person name="Medema M.H."/>
            <person name="Devos D.P."/>
            <person name="Kaster A.-K."/>
            <person name="Ovreas L."/>
            <person name="Rohde M."/>
            <person name="Galperin M.Y."/>
            <person name="Jogler C."/>
        </authorList>
    </citation>
    <scope>NUCLEOTIDE SEQUENCE [LARGE SCALE GENOMIC DNA]</scope>
    <source>
        <strain evidence="2 3">KOR34</strain>
    </source>
</reference>
<evidence type="ECO:0000256" key="1">
    <source>
        <dbReference type="SAM" id="MobiDB-lite"/>
    </source>
</evidence>
<dbReference type="RefSeq" id="WP_228714507.1">
    <property type="nucleotide sequence ID" value="NZ_SIHJ01000001.1"/>
</dbReference>
<dbReference type="Pfam" id="PF11175">
    <property type="entry name" value="DUF2961"/>
    <property type="match status" value="1"/>
</dbReference>
<dbReference type="AlphaFoldDB" id="A0A5C5VBM3"/>
<name>A0A5C5VBM3_9BACT</name>
<feature type="region of interest" description="Disordered" evidence="1">
    <location>
        <begin position="451"/>
        <end position="472"/>
    </location>
</feature>
<evidence type="ECO:0000313" key="3">
    <source>
        <dbReference type="Proteomes" id="UP000316714"/>
    </source>
</evidence>
<protein>
    <recommendedName>
        <fullName evidence="4">DUF2961 domain-containing protein</fullName>
    </recommendedName>
</protein>
<evidence type="ECO:0000313" key="2">
    <source>
        <dbReference type="EMBL" id="TWT36014.1"/>
    </source>
</evidence>
<feature type="compositionally biased region" description="Basic and acidic residues" evidence="1">
    <location>
        <begin position="540"/>
        <end position="554"/>
    </location>
</feature>
<accession>A0A5C5VBM3</accession>
<dbReference type="EMBL" id="SIHJ01000001">
    <property type="protein sequence ID" value="TWT36014.1"/>
    <property type="molecule type" value="Genomic_DNA"/>
</dbReference>
<dbReference type="Gene3D" id="2.60.120.1390">
    <property type="match status" value="2"/>
</dbReference>
<gene>
    <name evidence="2" type="ORF">KOR34_09110</name>
</gene>